<dbReference type="Proteomes" id="UP001461498">
    <property type="component" value="Unassembled WGS sequence"/>
</dbReference>
<comment type="caution">
    <text evidence="1">The sequence shown here is derived from an EMBL/GenBank/DDBJ whole genome shotgun (WGS) entry which is preliminary data.</text>
</comment>
<evidence type="ECO:0000313" key="1">
    <source>
        <dbReference type="EMBL" id="KAK9498804.1"/>
    </source>
</evidence>
<keyword evidence="2" id="KW-1185">Reference proteome</keyword>
<organism evidence="1 2">
    <name type="scientific">Rhynocoris fuscipes</name>
    <dbReference type="NCBI Taxonomy" id="488301"/>
    <lineage>
        <taxon>Eukaryota</taxon>
        <taxon>Metazoa</taxon>
        <taxon>Ecdysozoa</taxon>
        <taxon>Arthropoda</taxon>
        <taxon>Hexapoda</taxon>
        <taxon>Insecta</taxon>
        <taxon>Pterygota</taxon>
        <taxon>Neoptera</taxon>
        <taxon>Paraneoptera</taxon>
        <taxon>Hemiptera</taxon>
        <taxon>Heteroptera</taxon>
        <taxon>Panheteroptera</taxon>
        <taxon>Cimicomorpha</taxon>
        <taxon>Reduviidae</taxon>
        <taxon>Harpactorinae</taxon>
        <taxon>Harpactorini</taxon>
        <taxon>Rhynocoris</taxon>
    </lineage>
</organism>
<evidence type="ECO:0000313" key="2">
    <source>
        <dbReference type="Proteomes" id="UP001461498"/>
    </source>
</evidence>
<proteinExistence type="predicted"/>
<dbReference type="EMBL" id="JAPXFL010000012">
    <property type="protein sequence ID" value="KAK9498804.1"/>
    <property type="molecule type" value="Genomic_DNA"/>
</dbReference>
<protein>
    <submittedName>
        <fullName evidence="1">Uncharacterized protein</fullName>
    </submittedName>
</protein>
<accession>A0AAW1CRC1</accession>
<reference evidence="1 2" key="1">
    <citation type="submission" date="2022-12" db="EMBL/GenBank/DDBJ databases">
        <title>Chromosome-level genome assembly of true bugs.</title>
        <authorList>
            <person name="Ma L."/>
            <person name="Li H."/>
        </authorList>
    </citation>
    <scope>NUCLEOTIDE SEQUENCE [LARGE SCALE GENOMIC DNA]</scope>
    <source>
        <strain evidence="1">Lab_2022b</strain>
    </source>
</reference>
<name>A0AAW1CRC1_9HEMI</name>
<gene>
    <name evidence="1" type="ORF">O3M35_003361</name>
</gene>
<sequence length="68" mass="7480">MAVDLSKDTQLYIDTISKFNTLRLLLSRIRFSKGANNDLSSLKLEDLLPGVSGAEEKSSTSSSLIYQV</sequence>
<dbReference type="AlphaFoldDB" id="A0AAW1CRC1"/>